<dbReference type="Ensembl" id="ENSPFOT00000026519.1">
    <property type="protein sequence ID" value="ENSPFOP00000029180.1"/>
    <property type="gene ID" value="ENSPFOG00000022820.1"/>
</dbReference>
<evidence type="ECO:0000313" key="2">
    <source>
        <dbReference type="Ensembl" id="ENSPFOP00000029180.1"/>
    </source>
</evidence>
<evidence type="ECO:0000313" key="3">
    <source>
        <dbReference type="Proteomes" id="UP000028760"/>
    </source>
</evidence>
<feature type="region of interest" description="Disordered" evidence="1">
    <location>
        <begin position="82"/>
        <end position="128"/>
    </location>
</feature>
<dbReference type="AlphaFoldDB" id="A0A096MCN9"/>
<organism evidence="2 3">
    <name type="scientific">Poecilia formosa</name>
    <name type="common">Amazon molly</name>
    <name type="synonym">Limia formosa</name>
    <dbReference type="NCBI Taxonomy" id="48698"/>
    <lineage>
        <taxon>Eukaryota</taxon>
        <taxon>Metazoa</taxon>
        <taxon>Chordata</taxon>
        <taxon>Craniata</taxon>
        <taxon>Vertebrata</taxon>
        <taxon>Euteleostomi</taxon>
        <taxon>Actinopterygii</taxon>
        <taxon>Neopterygii</taxon>
        <taxon>Teleostei</taxon>
        <taxon>Neoteleostei</taxon>
        <taxon>Acanthomorphata</taxon>
        <taxon>Ovalentaria</taxon>
        <taxon>Atherinomorphae</taxon>
        <taxon>Cyprinodontiformes</taxon>
        <taxon>Poeciliidae</taxon>
        <taxon>Poeciliinae</taxon>
        <taxon>Poecilia</taxon>
    </lineage>
</organism>
<reference evidence="2" key="2">
    <citation type="submission" date="2025-08" db="UniProtKB">
        <authorList>
            <consortium name="Ensembl"/>
        </authorList>
    </citation>
    <scope>IDENTIFICATION</scope>
</reference>
<dbReference type="STRING" id="48698.ENSPFOP00000029180"/>
<feature type="region of interest" description="Disordered" evidence="1">
    <location>
        <begin position="153"/>
        <end position="244"/>
    </location>
</feature>
<evidence type="ECO:0000256" key="1">
    <source>
        <dbReference type="SAM" id="MobiDB-lite"/>
    </source>
</evidence>
<sequence>MSVLQSLGHTDSHQLVTVIYPPEENQTYAPLPAPLPHYSTQTAPCVADSQSCWADPNPEEWEGERLEQFEGNIVGFINHFLNPEKRESPRRGRAGRKPRGAQAAKSGQQRTRRPRGRPRGRGRGTFTQMVDVQEIGVSKLQKLFLHRWRVRTPRAGQGGGAVGRRLHQKTREELEPAKKKPRRRGNVFEEDQSQETPQGRGGANTQRERRKTTQQVAKASLPIGTDQICRNQPTPSNNLYDGPV</sequence>
<proteinExistence type="predicted"/>
<reference evidence="3" key="1">
    <citation type="submission" date="2013-10" db="EMBL/GenBank/DDBJ databases">
        <authorList>
            <person name="Schartl M."/>
            <person name="Warren W."/>
        </authorList>
    </citation>
    <scope>NUCLEOTIDE SEQUENCE [LARGE SCALE GENOMIC DNA]</scope>
    <source>
        <strain evidence="3">female</strain>
    </source>
</reference>
<name>A0A096MCN9_POEFO</name>
<dbReference type="EMBL" id="AYCK01011047">
    <property type="status" value="NOT_ANNOTATED_CDS"/>
    <property type="molecule type" value="Genomic_DNA"/>
</dbReference>
<dbReference type="OMA" id="TNSECGG"/>
<feature type="compositionally biased region" description="Basic and acidic residues" evidence="1">
    <location>
        <begin position="169"/>
        <end position="178"/>
    </location>
</feature>
<protein>
    <submittedName>
        <fullName evidence="2">Uncharacterized protein</fullName>
    </submittedName>
</protein>
<reference evidence="2" key="3">
    <citation type="submission" date="2025-09" db="UniProtKB">
        <authorList>
            <consortium name="Ensembl"/>
        </authorList>
    </citation>
    <scope>IDENTIFICATION</scope>
</reference>
<accession>A0A096MCN9</accession>
<feature type="compositionally biased region" description="Polar residues" evidence="1">
    <location>
        <begin position="228"/>
        <end position="244"/>
    </location>
</feature>
<feature type="compositionally biased region" description="Low complexity" evidence="1">
    <location>
        <begin position="100"/>
        <end position="109"/>
    </location>
</feature>
<feature type="compositionally biased region" description="Basic residues" evidence="1">
    <location>
        <begin position="110"/>
        <end position="122"/>
    </location>
</feature>
<keyword evidence="3" id="KW-1185">Reference proteome</keyword>
<dbReference type="Proteomes" id="UP000028760">
    <property type="component" value="Unassembled WGS sequence"/>
</dbReference>